<dbReference type="AlphaFoldDB" id="A0A9W5Z1H2"/>
<comment type="caution">
    <text evidence="1">The sequence shown here is derived from an EMBL/GenBank/DDBJ whole genome shotgun (WGS) entry which is preliminary data.</text>
</comment>
<accession>A0A9W5Z1H2</accession>
<dbReference type="PANTHER" id="PTHR37327">
    <property type="entry name" value="CHROMOSOME 1, WHOLE GENOME SHOTGUN SEQUENCE"/>
    <property type="match status" value="1"/>
</dbReference>
<dbReference type="EMBL" id="BROQ01000711">
    <property type="protein sequence ID" value="GKZ28075.1"/>
    <property type="molecule type" value="Genomic_DNA"/>
</dbReference>
<dbReference type="Proteomes" id="UP001143548">
    <property type="component" value="Unassembled WGS sequence"/>
</dbReference>
<reference evidence="1" key="1">
    <citation type="submission" date="2022-07" db="EMBL/GenBank/DDBJ databases">
        <title>Taxonomy of Aspergillus series Nigri: significant species reduction supported by multi-species coalescent approaches.</title>
        <authorList>
            <person name="Bian C."/>
            <person name="Kusuya Y."/>
            <person name="Sklenar F."/>
            <person name="D'hooge E."/>
            <person name="Yaguchi T."/>
            <person name="Takahashi H."/>
            <person name="Hubka V."/>
        </authorList>
    </citation>
    <scope>NUCLEOTIDE SEQUENCE</scope>
    <source>
        <strain evidence="1">CBS 733.88</strain>
    </source>
</reference>
<gene>
    <name evidence="1" type="ORF">AbraCBS73388_010273</name>
</gene>
<protein>
    <submittedName>
        <fullName evidence="1">Uncharacterized protein</fullName>
    </submittedName>
</protein>
<feature type="non-terminal residue" evidence="1">
    <location>
        <position position="1"/>
    </location>
</feature>
<proteinExistence type="predicted"/>
<organism evidence="1 2">
    <name type="scientific">Aspergillus brasiliensis</name>
    <dbReference type="NCBI Taxonomy" id="319629"/>
    <lineage>
        <taxon>Eukaryota</taxon>
        <taxon>Fungi</taxon>
        <taxon>Dikarya</taxon>
        <taxon>Ascomycota</taxon>
        <taxon>Pezizomycotina</taxon>
        <taxon>Eurotiomycetes</taxon>
        <taxon>Eurotiomycetidae</taxon>
        <taxon>Eurotiales</taxon>
        <taxon>Aspergillaceae</taxon>
        <taxon>Aspergillus</taxon>
        <taxon>Aspergillus subgen. Circumdati</taxon>
    </lineage>
</organism>
<sequence length="123" mass="14142">MAKQKVREAEREAQIALTRGQETRRLQVQTASYGDNVLKMEYLDEEAEEEERLLEEMTRGYIMDDFEFGIQSKSALPRQSRSGSLSSKLWEGPTTSSARAVFPKPRSALGFDKFRTWFNINAD</sequence>
<name>A0A9W5Z1H2_9EURO</name>
<evidence type="ECO:0000313" key="2">
    <source>
        <dbReference type="Proteomes" id="UP001143548"/>
    </source>
</evidence>
<evidence type="ECO:0000313" key="1">
    <source>
        <dbReference type="EMBL" id="GKZ28075.1"/>
    </source>
</evidence>
<dbReference type="PANTHER" id="PTHR37327:SF1">
    <property type="entry name" value="MICROTUBULE INTERACTING AND TRANSPORT DOMAIN-CONTAINING PROTEIN"/>
    <property type="match status" value="1"/>
</dbReference>